<reference evidence="4 7" key="1">
    <citation type="journal article" date="2011" name="Nature">
        <title>The Medicago genome provides insight into the evolution of rhizobial symbioses.</title>
        <authorList>
            <person name="Young N.D."/>
            <person name="Debelle F."/>
            <person name="Oldroyd G.E."/>
            <person name="Geurts R."/>
            <person name="Cannon S.B."/>
            <person name="Udvardi M.K."/>
            <person name="Benedito V.A."/>
            <person name="Mayer K.F."/>
            <person name="Gouzy J."/>
            <person name="Schoof H."/>
            <person name="Van de Peer Y."/>
            <person name="Proost S."/>
            <person name="Cook D.R."/>
            <person name="Meyers B.C."/>
            <person name="Spannagl M."/>
            <person name="Cheung F."/>
            <person name="De Mita S."/>
            <person name="Krishnakumar V."/>
            <person name="Gundlach H."/>
            <person name="Zhou S."/>
            <person name="Mudge J."/>
            <person name="Bharti A.K."/>
            <person name="Murray J.D."/>
            <person name="Naoumkina M.A."/>
            <person name="Rosen B."/>
            <person name="Silverstein K.A."/>
            <person name="Tang H."/>
            <person name="Rombauts S."/>
            <person name="Zhao P.X."/>
            <person name="Zhou P."/>
            <person name="Barbe V."/>
            <person name="Bardou P."/>
            <person name="Bechner M."/>
            <person name="Bellec A."/>
            <person name="Berger A."/>
            <person name="Berges H."/>
            <person name="Bidwell S."/>
            <person name="Bisseling T."/>
            <person name="Choisne N."/>
            <person name="Couloux A."/>
            <person name="Denny R."/>
            <person name="Deshpande S."/>
            <person name="Dai X."/>
            <person name="Doyle J.J."/>
            <person name="Dudez A.M."/>
            <person name="Farmer A.D."/>
            <person name="Fouteau S."/>
            <person name="Franken C."/>
            <person name="Gibelin C."/>
            <person name="Gish J."/>
            <person name="Goldstein S."/>
            <person name="Gonzalez A.J."/>
            <person name="Green P.J."/>
            <person name="Hallab A."/>
            <person name="Hartog M."/>
            <person name="Hua A."/>
            <person name="Humphray S.J."/>
            <person name="Jeong D.H."/>
            <person name="Jing Y."/>
            <person name="Jocker A."/>
            <person name="Kenton S.M."/>
            <person name="Kim D.J."/>
            <person name="Klee K."/>
            <person name="Lai H."/>
            <person name="Lang C."/>
            <person name="Lin S."/>
            <person name="Macmil S.L."/>
            <person name="Magdelenat G."/>
            <person name="Matthews L."/>
            <person name="McCorrison J."/>
            <person name="Monaghan E.L."/>
            <person name="Mun J.H."/>
            <person name="Najar F.Z."/>
            <person name="Nicholson C."/>
            <person name="Noirot C."/>
            <person name="O'Bleness M."/>
            <person name="Paule C.R."/>
            <person name="Poulain J."/>
            <person name="Prion F."/>
            <person name="Qin B."/>
            <person name="Qu C."/>
            <person name="Retzel E.F."/>
            <person name="Riddle C."/>
            <person name="Sallet E."/>
            <person name="Samain S."/>
            <person name="Samson N."/>
            <person name="Sanders I."/>
            <person name="Saurat O."/>
            <person name="Scarpelli C."/>
            <person name="Schiex T."/>
            <person name="Segurens B."/>
            <person name="Severin A.J."/>
            <person name="Sherrier D.J."/>
            <person name="Shi R."/>
            <person name="Sims S."/>
            <person name="Singer S.R."/>
            <person name="Sinharoy S."/>
            <person name="Sterck L."/>
            <person name="Viollet A."/>
            <person name="Wang B.B."/>
            <person name="Wang K."/>
            <person name="Wang M."/>
            <person name="Wang X."/>
            <person name="Warfsmann J."/>
            <person name="Weissenbach J."/>
            <person name="White D.D."/>
            <person name="White J.D."/>
            <person name="Wiley G.B."/>
            <person name="Wincker P."/>
            <person name="Xing Y."/>
            <person name="Yang L."/>
            <person name="Yao Z."/>
            <person name="Ying F."/>
            <person name="Zhai J."/>
            <person name="Zhou L."/>
            <person name="Zuber A."/>
            <person name="Denarie J."/>
            <person name="Dixon R.A."/>
            <person name="May G.D."/>
            <person name="Schwartz D.C."/>
            <person name="Rogers J."/>
            <person name="Quetier F."/>
            <person name="Town C.D."/>
            <person name="Roe B.A."/>
        </authorList>
    </citation>
    <scope>NUCLEOTIDE SEQUENCE [LARGE SCALE GENOMIC DNA]</scope>
    <source>
        <strain evidence="4">A17</strain>
        <strain evidence="6 7">cv. Jemalong A17</strain>
    </source>
</reference>
<dbReference type="GO" id="GO:0006353">
    <property type="term" value="P:DNA-templated transcription termination"/>
    <property type="evidence" value="ECO:0007669"/>
    <property type="project" value="UniProtKB-KW"/>
</dbReference>
<dbReference type="EnsemblPlants" id="KEH20639">
    <property type="protein sequence ID" value="KEH20639"/>
    <property type="gene ID" value="MTR_8g081000"/>
</dbReference>
<evidence type="ECO:0000313" key="7">
    <source>
        <dbReference type="Proteomes" id="UP000002051"/>
    </source>
</evidence>
<dbReference type="FunFam" id="1.25.70.10:FF:000001">
    <property type="entry name" value="Mitochondrial transcription termination factor-like"/>
    <property type="match status" value="1"/>
</dbReference>
<dbReference type="SMART" id="SM00733">
    <property type="entry name" value="Mterf"/>
    <property type="match status" value="6"/>
</dbReference>
<dbReference type="Proteomes" id="UP000265566">
    <property type="component" value="Chromosome 8"/>
</dbReference>
<gene>
    <name evidence="6" type="primary">25501781</name>
    <name evidence="4" type="ordered locus">MTR_8g081000</name>
    <name evidence="5" type="ORF">MtrunA17_Chr8g0377801</name>
</gene>
<dbReference type="GO" id="GO:0003676">
    <property type="term" value="F:nucleic acid binding"/>
    <property type="evidence" value="ECO:0007669"/>
    <property type="project" value="InterPro"/>
</dbReference>
<comment type="similarity">
    <text evidence="1">Belongs to the mTERF family.</text>
</comment>
<reference evidence="8" key="4">
    <citation type="journal article" date="2018" name="Nat. Plants">
        <title>Whole-genome landscape of Medicago truncatula symbiotic genes.</title>
        <authorList>
            <person name="Pecrix Y."/>
            <person name="Staton S.E."/>
            <person name="Sallet E."/>
            <person name="Lelandais-Briere C."/>
            <person name="Moreau S."/>
            <person name="Carrere S."/>
            <person name="Blein T."/>
            <person name="Jardinaud M.F."/>
            <person name="Latrasse D."/>
            <person name="Zouine M."/>
            <person name="Zahm M."/>
            <person name="Kreplak J."/>
            <person name="Mayjonade B."/>
            <person name="Satge C."/>
            <person name="Perez M."/>
            <person name="Cauet S."/>
            <person name="Marande W."/>
            <person name="Chantry-Darmon C."/>
            <person name="Lopez-Roques C."/>
            <person name="Bouchez O."/>
            <person name="Berard A."/>
            <person name="Debelle F."/>
            <person name="Munos S."/>
            <person name="Bendahmane A."/>
            <person name="Berges H."/>
            <person name="Niebel A."/>
            <person name="Buitink J."/>
            <person name="Frugier F."/>
            <person name="Benhamed M."/>
            <person name="Crespi M."/>
            <person name="Gouzy J."/>
            <person name="Gamas P."/>
        </authorList>
    </citation>
    <scope>NUCLEOTIDE SEQUENCE [LARGE SCALE GENOMIC DNA]</scope>
    <source>
        <strain evidence="8">cv. Jemalong A17</strain>
    </source>
</reference>
<dbReference type="Pfam" id="PF02536">
    <property type="entry name" value="mTERF"/>
    <property type="match status" value="1"/>
</dbReference>
<dbReference type="Gramene" id="rna48973">
    <property type="protein sequence ID" value="RHN42525.1"/>
    <property type="gene ID" value="gene48973"/>
</dbReference>
<dbReference type="InterPro" id="IPR003690">
    <property type="entry name" value="MTERF"/>
</dbReference>
<name>A0A072TSZ5_MEDTR</name>
<reference evidence="5" key="5">
    <citation type="journal article" date="2018" name="Nat. Plants">
        <title>Whole-genome landscape of Medicago truncatula symbiotic genes.</title>
        <authorList>
            <person name="Pecrix Y."/>
            <person name="Gamas P."/>
            <person name="Carrere S."/>
        </authorList>
    </citation>
    <scope>NUCLEOTIDE SEQUENCE</scope>
    <source>
        <tissue evidence="5">Leaves</tissue>
    </source>
</reference>
<dbReference type="PANTHER" id="PTHR13068:SF173">
    <property type="entry name" value="EMB|CAB62602.1"/>
    <property type="match status" value="1"/>
</dbReference>
<evidence type="ECO:0000313" key="4">
    <source>
        <dbReference type="EMBL" id="KEH20639.1"/>
    </source>
</evidence>
<sequence length="400" mass="46020">MFVKLKSLVLLHKPYAMLSLKLLRSLPLNSNSLHSFLCSFSSLSTPINQSSNEETTFLFNLLNSNSKLHKSESIYVSKLVLGITSPEKPLSVINFFKQIGFSQTQIHSIIHQRTQVLFSKVDKTLKPKVELFQQLGFQGSQLGHFLSKNPNILIASLNKTLVPSVEVIKKFVRNEKDLNRVLYKCGWILPQYRLFVANIAFLESCGIVGNQVLIILKCYSRILIEPQSRIRNYISQAEDLGFPQNSRMLVHALHTLYCLSHKTFEKKLDFIQHFGFSKDQSLRMFKHVPALLRSSEKKLKVGIEFFLHTVMLPKSTLVSQPAILMYSMEDRVFPRFRVYQLLKSQNLCQKLPSFVTVLSFSEDMFLDRFISRCKEKAEALVIAYKGHCLEICAIERKEGY</sequence>
<dbReference type="Gene3D" id="1.25.70.10">
    <property type="entry name" value="Transcription termination factor 3, mitochondrial"/>
    <property type="match status" value="1"/>
</dbReference>
<evidence type="ECO:0000256" key="3">
    <source>
        <dbReference type="ARBA" id="ARBA00022946"/>
    </source>
</evidence>
<dbReference type="EMBL" id="CM001224">
    <property type="protein sequence ID" value="KEH20639.1"/>
    <property type="molecule type" value="Genomic_DNA"/>
</dbReference>
<dbReference type="KEGG" id="mtr:25501781"/>
<keyword evidence="3" id="KW-0809">Transit peptide</keyword>
<evidence type="ECO:0000256" key="1">
    <source>
        <dbReference type="ARBA" id="ARBA00007692"/>
    </source>
</evidence>
<evidence type="ECO:0000313" key="6">
    <source>
        <dbReference type="EnsemblPlants" id="KEH20639"/>
    </source>
</evidence>
<organism evidence="4 7">
    <name type="scientific">Medicago truncatula</name>
    <name type="common">Barrel medic</name>
    <name type="synonym">Medicago tribuloides</name>
    <dbReference type="NCBI Taxonomy" id="3880"/>
    <lineage>
        <taxon>Eukaryota</taxon>
        <taxon>Viridiplantae</taxon>
        <taxon>Streptophyta</taxon>
        <taxon>Embryophyta</taxon>
        <taxon>Tracheophyta</taxon>
        <taxon>Spermatophyta</taxon>
        <taxon>Magnoliopsida</taxon>
        <taxon>eudicotyledons</taxon>
        <taxon>Gunneridae</taxon>
        <taxon>Pentapetalae</taxon>
        <taxon>rosids</taxon>
        <taxon>fabids</taxon>
        <taxon>Fabales</taxon>
        <taxon>Fabaceae</taxon>
        <taxon>Papilionoideae</taxon>
        <taxon>50 kb inversion clade</taxon>
        <taxon>NPAAA clade</taxon>
        <taxon>Hologalegina</taxon>
        <taxon>IRL clade</taxon>
        <taxon>Trifolieae</taxon>
        <taxon>Medicago</taxon>
    </lineage>
</organism>
<reference evidence="6" key="3">
    <citation type="submission" date="2015-04" db="UniProtKB">
        <authorList>
            <consortium name="EnsemblPlants"/>
        </authorList>
    </citation>
    <scope>IDENTIFICATION</scope>
    <source>
        <strain evidence="6">cv. Jemalong A17</strain>
    </source>
</reference>
<dbReference type="Proteomes" id="UP000002051">
    <property type="component" value="Chromosome 8"/>
</dbReference>
<proteinExistence type="inferred from homology"/>
<dbReference type="InterPro" id="IPR038538">
    <property type="entry name" value="MTERF_sf"/>
</dbReference>
<evidence type="ECO:0000256" key="2">
    <source>
        <dbReference type="ARBA" id="ARBA00022472"/>
    </source>
</evidence>
<dbReference type="AlphaFoldDB" id="A0A072TSZ5"/>
<keyword evidence="7" id="KW-1185">Reference proteome</keyword>
<evidence type="ECO:0000313" key="5">
    <source>
        <dbReference type="EMBL" id="RHN42525.1"/>
    </source>
</evidence>
<keyword evidence="2" id="KW-0806">Transcription termination</keyword>
<keyword evidence="2" id="KW-0805">Transcription regulation</keyword>
<accession>A0A072TSZ5</accession>
<reference evidence="4 7" key="2">
    <citation type="journal article" date="2014" name="BMC Genomics">
        <title>An improved genome release (version Mt4.0) for the model legume Medicago truncatula.</title>
        <authorList>
            <person name="Tang H."/>
            <person name="Krishnakumar V."/>
            <person name="Bidwell S."/>
            <person name="Rosen B."/>
            <person name="Chan A."/>
            <person name="Zhou S."/>
            <person name="Gentzbittel L."/>
            <person name="Childs K.L."/>
            <person name="Yandell M."/>
            <person name="Gundlach H."/>
            <person name="Mayer K.F."/>
            <person name="Schwartz D.C."/>
            <person name="Town C.D."/>
        </authorList>
    </citation>
    <scope>GENOME REANNOTATION</scope>
    <source>
        <strain evidence="4">A17</strain>
        <strain evidence="6 7">cv. Jemalong A17</strain>
    </source>
</reference>
<dbReference type="PANTHER" id="PTHR13068">
    <property type="entry name" value="CGI-12 PROTEIN-RELATED"/>
    <property type="match status" value="1"/>
</dbReference>
<dbReference type="OrthoDB" id="637682at2759"/>
<dbReference type="EMBL" id="PSQE01000008">
    <property type="protein sequence ID" value="RHN42525.1"/>
    <property type="molecule type" value="Genomic_DNA"/>
</dbReference>
<protein>
    <submittedName>
        <fullName evidence="5">Putative transcription regulator mTERF family</fullName>
    </submittedName>
    <submittedName>
        <fullName evidence="4">Transcription termination factor family protein</fullName>
    </submittedName>
</protein>
<evidence type="ECO:0000313" key="8">
    <source>
        <dbReference type="Proteomes" id="UP000265566"/>
    </source>
</evidence>
<keyword evidence="2" id="KW-0804">Transcription</keyword>